<dbReference type="PROSITE" id="PS50990">
    <property type="entry name" value="PEPTIDASE_C39"/>
    <property type="match status" value="1"/>
</dbReference>
<dbReference type="Gene3D" id="3.90.70.10">
    <property type="entry name" value="Cysteine proteinases"/>
    <property type="match status" value="1"/>
</dbReference>
<reference evidence="13" key="1">
    <citation type="submission" date="2016-10" db="EMBL/GenBank/DDBJ databases">
        <title>Sequence of Gallionella enrichment culture.</title>
        <authorList>
            <person name="Poehlein A."/>
            <person name="Muehling M."/>
            <person name="Daniel R."/>
        </authorList>
    </citation>
    <scope>NUCLEOTIDE SEQUENCE</scope>
</reference>
<evidence type="ECO:0000256" key="6">
    <source>
        <dbReference type="ARBA" id="ARBA00022840"/>
    </source>
</evidence>
<protein>
    <submittedName>
        <fullName evidence="13">Toxin RTX-I translocation ATP-binding protein</fullName>
    </submittedName>
</protein>
<evidence type="ECO:0000256" key="5">
    <source>
        <dbReference type="ARBA" id="ARBA00022741"/>
    </source>
</evidence>
<dbReference type="PANTHER" id="PTHR24221:SF248">
    <property type="entry name" value="ABC TRANSPORTER TRANSMEMBRANE REGION"/>
    <property type="match status" value="1"/>
</dbReference>
<dbReference type="GO" id="GO:0034040">
    <property type="term" value="F:ATPase-coupled lipid transmembrane transporter activity"/>
    <property type="evidence" value="ECO:0007669"/>
    <property type="project" value="TreeGrafter"/>
</dbReference>
<dbReference type="Pfam" id="PF00005">
    <property type="entry name" value="ABC_tran"/>
    <property type="match status" value="1"/>
</dbReference>
<dbReference type="NCBIfam" id="TIGR03375">
    <property type="entry name" value="type_I_sec_LssB"/>
    <property type="match status" value="1"/>
</dbReference>
<organism evidence="13">
    <name type="scientific">mine drainage metagenome</name>
    <dbReference type="NCBI Taxonomy" id="410659"/>
    <lineage>
        <taxon>unclassified sequences</taxon>
        <taxon>metagenomes</taxon>
        <taxon>ecological metagenomes</taxon>
    </lineage>
</organism>
<dbReference type="AlphaFoldDB" id="A0A1J5QQ89"/>
<accession>A0A1J5QQ89</accession>
<feature type="domain" description="Peptidase C39" evidence="12">
    <location>
        <begin position="24"/>
        <end position="149"/>
    </location>
</feature>
<dbReference type="EMBL" id="MLJW01001179">
    <property type="protein sequence ID" value="OIQ79651.1"/>
    <property type="molecule type" value="Genomic_DNA"/>
</dbReference>
<dbReference type="InterPro" id="IPR027417">
    <property type="entry name" value="P-loop_NTPase"/>
</dbReference>
<evidence type="ECO:0000256" key="3">
    <source>
        <dbReference type="ARBA" id="ARBA00022475"/>
    </source>
</evidence>
<dbReference type="GO" id="GO:0140359">
    <property type="term" value="F:ABC-type transporter activity"/>
    <property type="evidence" value="ECO:0007669"/>
    <property type="project" value="InterPro"/>
</dbReference>
<dbReference type="InterPro" id="IPR003439">
    <property type="entry name" value="ABC_transporter-like_ATP-bd"/>
</dbReference>
<evidence type="ECO:0000256" key="8">
    <source>
        <dbReference type="ARBA" id="ARBA00023136"/>
    </source>
</evidence>
<evidence type="ECO:0000256" key="2">
    <source>
        <dbReference type="ARBA" id="ARBA00022448"/>
    </source>
</evidence>
<dbReference type="Gene3D" id="3.40.50.300">
    <property type="entry name" value="P-loop containing nucleotide triphosphate hydrolases"/>
    <property type="match status" value="1"/>
</dbReference>
<dbReference type="GO" id="GO:0005886">
    <property type="term" value="C:plasma membrane"/>
    <property type="evidence" value="ECO:0007669"/>
    <property type="project" value="UniProtKB-SubCell"/>
</dbReference>
<dbReference type="InterPro" id="IPR039421">
    <property type="entry name" value="Type_1_exporter"/>
</dbReference>
<evidence type="ECO:0000259" key="11">
    <source>
        <dbReference type="PROSITE" id="PS50929"/>
    </source>
</evidence>
<keyword evidence="7 9" id="KW-1133">Transmembrane helix</keyword>
<dbReference type="CDD" id="cd03245">
    <property type="entry name" value="ABCC_bacteriocin_exporters"/>
    <property type="match status" value="1"/>
</dbReference>
<keyword evidence="4 9" id="KW-0812">Transmembrane</keyword>
<feature type="transmembrane region" description="Helical" evidence="9">
    <location>
        <begin position="291"/>
        <end position="315"/>
    </location>
</feature>
<dbReference type="PROSITE" id="PS50893">
    <property type="entry name" value="ABC_TRANSPORTER_2"/>
    <property type="match status" value="1"/>
</dbReference>
<feature type="domain" description="ABC transporter" evidence="10">
    <location>
        <begin position="497"/>
        <end position="735"/>
    </location>
</feature>
<proteinExistence type="predicted"/>
<feature type="domain" description="ABC transmembrane type-1" evidence="11">
    <location>
        <begin position="185"/>
        <end position="463"/>
    </location>
</feature>
<dbReference type="PANTHER" id="PTHR24221">
    <property type="entry name" value="ATP-BINDING CASSETTE SUB-FAMILY B"/>
    <property type="match status" value="1"/>
</dbReference>
<feature type="transmembrane region" description="Helical" evidence="9">
    <location>
        <begin position="321"/>
        <end position="339"/>
    </location>
</feature>
<dbReference type="InterPro" id="IPR005074">
    <property type="entry name" value="Peptidase_C39"/>
</dbReference>
<dbReference type="InterPro" id="IPR011527">
    <property type="entry name" value="ABC1_TM_dom"/>
</dbReference>
<feature type="transmembrane region" description="Helical" evidence="9">
    <location>
        <begin position="219"/>
        <end position="236"/>
    </location>
</feature>
<evidence type="ECO:0000256" key="9">
    <source>
        <dbReference type="SAM" id="Phobius"/>
    </source>
</evidence>
<comment type="caution">
    <text evidence="13">The sequence shown here is derived from an EMBL/GenBank/DDBJ whole genome shotgun (WGS) entry which is preliminary data.</text>
</comment>
<dbReference type="GO" id="GO:0016887">
    <property type="term" value="F:ATP hydrolysis activity"/>
    <property type="evidence" value="ECO:0007669"/>
    <property type="project" value="InterPro"/>
</dbReference>
<evidence type="ECO:0000256" key="4">
    <source>
        <dbReference type="ARBA" id="ARBA00022692"/>
    </source>
</evidence>
<keyword evidence="3" id="KW-1003">Cell membrane</keyword>
<dbReference type="Pfam" id="PF00664">
    <property type="entry name" value="ABC_membrane"/>
    <property type="match status" value="1"/>
</dbReference>
<evidence type="ECO:0000313" key="13">
    <source>
        <dbReference type="EMBL" id="OIQ79651.1"/>
    </source>
</evidence>
<dbReference type="SUPFAM" id="SSF90123">
    <property type="entry name" value="ABC transporter transmembrane region"/>
    <property type="match status" value="1"/>
</dbReference>
<keyword evidence="6 13" id="KW-0067">ATP-binding</keyword>
<dbReference type="InterPro" id="IPR017750">
    <property type="entry name" value="ATPase_T1SS"/>
</dbReference>
<dbReference type="PROSITE" id="PS50929">
    <property type="entry name" value="ABC_TM1F"/>
    <property type="match status" value="1"/>
</dbReference>
<keyword evidence="2" id="KW-0813">Transport</keyword>
<evidence type="ECO:0000259" key="10">
    <source>
        <dbReference type="PROSITE" id="PS50893"/>
    </source>
</evidence>
<keyword evidence="5" id="KW-0547">Nucleotide-binding</keyword>
<evidence type="ECO:0000259" key="12">
    <source>
        <dbReference type="PROSITE" id="PS50990"/>
    </source>
</evidence>
<name>A0A1J5QQ89_9ZZZZ</name>
<dbReference type="FunFam" id="3.40.50.300:FF:000299">
    <property type="entry name" value="ABC transporter ATP-binding protein/permease"/>
    <property type="match status" value="1"/>
</dbReference>
<dbReference type="GO" id="GO:0005524">
    <property type="term" value="F:ATP binding"/>
    <property type="evidence" value="ECO:0007669"/>
    <property type="project" value="UniProtKB-KW"/>
</dbReference>
<keyword evidence="8 9" id="KW-0472">Membrane</keyword>
<dbReference type="GO" id="GO:0008233">
    <property type="term" value="F:peptidase activity"/>
    <property type="evidence" value="ECO:0007669"/>
    <property type="project" value="InterPro"/>
</dbReference>
<dbReference type="InterPro" id="IPR036640">
    <property type="entry name" value="ABC1_TM_sf"/>
</dbReference>
<feature type="transmembrane region" description="Helical" evidence="9">
    <location>
        <begin position="185"/>
        <end position="207"/>
    </location>
</feature>
<evidence type="ECO:0000256" key="7">
    <source>
        <dbReference type="ARBA" id="ARBA00022989"/>
    </source>
</evidence>
<dbReference type="Gene3D" id="1.20.1560.10">
    <property type="entry name" value="ABC transporter type 1, transmembrane domain"/>
    <property type="match status" value="1"/>
</dbReference>
<gene>
    <name evidence="13" type="primary">apxIB_11</name>
    <name evidence="13" type="ORF">GALL_386080</name>
</gene>
<evidence type="ECO:0000256" key="1">
    <source>
        <dbReference type="ARBA" id="ARBA00004651"/>
    </source>
</evidence>
<dbReference type="InterPro" id="IPR003593">
    <property type="entry name" value="AAA+_ATPase"/>
</dbReference>
<dbReference type="SUPFAM" id="SSF52540">
    <property type="entry name" value="P-loop containing nucleoside triphosphate hydrolases"/>
    <property type="match status" value="1"/>
</dbReference>
<dbReference type="CDD" id="cd18587">
    <property type="entry name" value="ABC_6TM_LapB_like"/>
    <property type="match status" value="1"/>
</dbReference>
<sequence length="735" mass="80736">MSEQPASTPEAGALPLIPPNLGMREDLLLHDPLLDCLLEVVRIHGRPSTRAALSAGLPLQNGRLTPSLMARAANRAGLSCKIVRRELGKIDAVQLPAILLLHDNESCVLLNWDEAGVNAQVLFAESGQTTCLLSREALAERYAGIVFFLHPRFKFDRRTPEIEKSSGRHWFWGTILDNWRIYRDVLMAAFLINVFALAMPIFSMNVYDRVVPNHAVDTLWVLALSVVLVLGLDLMLRMLRGHFIDLASSRIDTQLSAVLMERVMGIKMMARPPSVGALASNMKSFETVRDFIASATVTTLIDIPFALLFFVVIIWIAWPLVFFPIIGFLAVAAYTYAIGRKMHELSETTYRAASLRNATLVESLTGLETIKTLGAEGHVQSNWEKSAVFLARTSNQLRMLSMSAMNSVQTIQQMVSVATIVGGVYLIQAGELGMGGLIACSMLAGRAMAPLGQLAGLLIQYQNAKTSLHSLEKLMEQPIERPPESTFVHRPEVRGSIEFRNVTFGYPGCDPVLKNVSFSIQPGESVVFLGRVGSGKSTMQKLVLGLYEPQEGSVLVDRIDLRQLDPADLRRSIGCVSQDAILFFGTLRQNISYGAPYADDSAIIAAAELAGLGDFINRHPMGFDMPIGERGDSLSGGQRQSVAIARAFLMDPSILLLDEPTSAMDYTTENEFKIRLQRFAKRYSPGKTLLISTHRSSLIDLADRIIVIDDGRIVADGPRDQVIEALQQGKVGKTS</sequence>
<comment type="subcellular location">
    <subcellularLocation>
        <location evidence="1">Cell membrane</location>
        <topology evidence="1">Multi-pass membrane protein</topology>
    </subcellularLocation>
</comment>
<dbReference type="GO" id="GO:0006508">
    <property type="term" value="P:proteolysis"/>
    <property type="evidence" value="ECO:0007669"/>
    <property type="project" value="InterPro"/>
</dbReference>
<dbReference type="CDD" id="cd02421">
    <property type="entry name" value="Peptidase_C39_likeD"/>
    <property type="match status" value="1"/>
</dbReference>
<dbReference type="SMART" id="SM00382">
    <property type="entry name" value="AAA"/>
    <property type="match status" value="1"/>
</dbReference>